<feature type="non-terminal residue" evidence="3">
    <location>
        <position position="853"/>
    </location>
</feature>
<dbReference type="InterPro" id="IPR032675">
    <property type="entry name" value="LRR_dom_sf"/>
</dbReference>
<comment type="caution">
    <text evidence="3">The sequence shown here is derived from an EMBL/GenBank/DDBJ whole genome shotgun (WGS) entry which is preliminary data.</text>
</comment>
<dbReference type="Gene3D" id="3.80.10.10">
    <property type="entry name" value="Ribonuclease Inhibitor"/>
    <property type="match status" value="1"/>
</dbReference>
<evidence type="ECO:0000256" key="1">
    <source>
        <dbReference type="ARBA" id="ARBA00022737"/>
    </source>
</evidence>
<proteinExistence type="predicted"/>
<dbReference type="InterPro" id="IPR027417">
    <property type="entry name" value="P-loop_NTPase"/>
</dbReference>
<dbReference type="EMBL" id="LAZR01005421">
    <property type="protein sequence ID" value="KKN00061.1"/>
    <property type="molecule type" value="Genomic_DNA"/>
</dbReference>
<evidence type="ECO:0000259" key="2">
    <source>
        <dbReference type="Pfam" id="PF24883"/>
    </source>
</evidence>
<evidence type="ECO:0000313" key="3">
    <source>
        <dbReference type="EMBL" id="KKN00061.1"/>
    </source>
</evidence>
<keyword evidence="1" id="KW-0677">Repeat</keyword>
<feature type="domain" description="Nephrocystin 3-like N-terminal" evidence="2">
    <location>
        <begin position="463"/>
        <end position="552"/>
    </location>
</feature>
<dbReference type="SUPFAM" id="SSF52540">
    <property type="entry name" value="P-loop containing nucleoside triphosphate hydrolases"/>
    <property type="match status" value="1"/>
</dbReference>
<reference evidence="3" key="1">
    <citation type="journal article" date="2015" name="Nature">
        <title>Complex archaea that bridge the gap between prokaryotes and eukaryotes.</title>
        <authorList>
            <person name="Spang A."/>
            <person name="Saw J.H."/>
            <person name="Jorgensen S.L."/>
            <person name="Zaremba-Niedzwiedzka K."/>
            <person name="Martijn J."/>
            <person name="Lind A.E."/>
            <person name="van Eijk R."/>
            <person name="Schleper C."/>
            <person name="Guy L."/>
            <person name="Ettema T.J."/>
        </authorList>
    </citation>
    <scope>NUCLEOTIDE SEQUENCE</scope>
</reference>
<dbReference type="Gene3D" id="3.40.50.300">
    <property type="entry name" value="P-loop containing nucleotide triphosphate hydrolases"/>
    <property type="match status" value="1"/>
</dbReference>
<accession>A0A0F9PG92</accession>
<dbReference type="AlphaFoldDB" id="A0A0F9PG92"/>
<sequence length="853" mass="100864">MIKMFQEKTDYLTILYISANYDESQVLWTNKEFMAIKDTIEKSPYKKHIHLEPALALERHKIRELILKNRPQIVHFAGHGELDKGPLLQDDKYQKFLDLFSETISILGEFKDIIKLIIFNTCNSFKIAEGVAEFIECVIGTNKDINDKAAIGFSKGFYKIFSINESVENAFKNGLDKYALKYKQNREDYTFLQKDRSKEGNLESFLGVTLWEIFTNKFDPNLRPYLKWGLILSNSLIPVELSDFVLIFGEFLNEFLKISLNNKFIKKIIAECDPNNPKFIIQNILDNIDDPNINNFIQNEEIFAKFIRILENLKSEIKNNLEIFNLLIESFYSKLKEEDNELYKILKPKIIKFKIEWEKRFDLLTDNIQKPLTHYRIKNQDNIINFTTKELFTYCVKQLELADLSSQYGYRFNENLFEKDLELDSIFERFFENIIDKNNRERIFLLLGHMGLGKTWNASYLAFKYVKSIPTFYYHLGSSYETQFDFTLGGFDLKKSRISKLINPKNNKPRKILIVFDGFDELSIDERIEFLPNLTQLIKENSENLMVLLTSRLVDWVNTYEISRKTRYYKQYIFKKEEFYYYEGSPIRTGASYILSDIHDQERLKKINENYGINYEKIKDSHVRELLRKPFVINIISRGNKELVNKELDPQNREWFDLFANPYINDTILKRMGIFDEIEDTFQELVCEIADPYNPIPEDDLKEFINENKQNWDVIYSSGIIRKNRRDLQYEYYFKEEYQGFIEQYIVDLKANLHGNWICKADVNCLKKIENEIGKSLNDVSDFRDKQAAVGYVINKFGRVVELHLWNSSLKFIPSGVLKLIGLKKLNLRNNTVIKIPKSLSRLINLKELDISV</sequence>
<organism evidence="3">
    <name type="scientific">marine sediment metagenome</name>
    <dbReference type="NCBI Taxonomy" id="412755"/>
    <lineage>
        <taxon>unclassified sequences</taxon>
        <taxon>metagenomes</taxon>
        <taxon>ecological metagenomes</taxon>
    </lineage>
</organism>
<name>A0A0F9PG92_9ZZZZ</name>
<gene>
    <name evidence="3" type="ORF">LCGC14_1141570</name>
</gene>
<protein>
    <recommendedName>
        <fullName evidence="2">Nephrocystin 3-like N-terminal domain-containing protein</fullName>
    </recommendedName>
</protein>
<dbReference type="Pfam" id="PF24883">
    <property type="entry name" value="NPHP3_N"/>
    <property type="match status" value="1"/>
</dbReference>
<dbReference type="InterPro" id="IPR056884">
    <property type="entry name" value="NPHP3-like_N"/>
</dbReference>
<dbReference type="SUPFAM" id="SSF52058">
    <property type="entry name" value="L domain-like"/>
    <property type="match status" value="1"/>
</dbReference>